<keyword evidence="1" id="KW-1133">Transmembrane helix</keyword>
<protein>
    <submittedName>
        <fullName evidence="3">VanZ family protein</fullName>
    </submittedName>
</protein>
<dbReference type="PANTHER" id="PTHR36834:SF1">
    <property type="entry name" value="INTEGRAL MEMBRANE PROTEIN"/>
    <property type="match status" value="1"/>
</dbReference>
<evidence type="ECO:0000256" key="1">
    <source>
        <dbReference type="SAM" id="Phobius"/>
    </source>
</evidence>
<evidence type="ECO:0000313" key="4">
    <source>
        <dbReference type="Proteomes" id="UP000439550"/>
    </source>
</evidence>
<feature type="transmembrane region" description="Helical" evidence="1">
    <location>
        <begin position="238"/>
        <end position="258"/>
    </location>
</feature>
<gene>
    <name evidence="3" type="ORF">GHI93_06030</name>
</gene>
<feature type="domain" description="VanZ-like" evidence="2">
    <location>
        <begin position="47"/>
        <end position="190"/>
    </location>
</feature>
<dbReference type="RefSeq" id="WP_153496170.1">
    <property type="nucleotide sequence ID" value="NZ_CAXYUY010000007.1"/>
</dbReference>
<dbReference type="Proteomes" id="UP000439550">
    <property type="component" value="Unassembled WGS sequence"/>
</dbReference>
<feature type="transmembrane region" description="Helical" evidence="1">
    <location>
        <begin position="39"/>
        <end position="60"/>
    </location>
</feature>
<sequence length="352" mass="40642">MVYLQSIQTGILLFFVFCILALIPYMIFQYRKRGRVAPWLFIVNFSFVLYLICAYAMTIFPLPDPAVVAKLTTPMQNLEPFLFVREFIKYNPLVLQNPHTWLLALKAPSFLQPAFNVLLTLPFGVYLCYLFKVRFRKALLLSFLLTLSFETIQRTALLGLYPRPYRLFDVDDLMLNTIGSLIGFGLAKLVVRYLPSLDEKRREVQEVSISYMRRAVAFLVDFIMLVLLSLWINFWAILLVIFALIPLIFGRTLGQALLKISIQPKHRLIILLRQFLSALNAIPLALILIFTNRSGTIPYTQLGENYLLILLSVGLLALPLLDVFIGGINRSRLLWYERLSKTQLKEQPKNKK</sequence>
<dbReference type="EMBL" id="WITJ01000007">
    <property type="protein sequence ID" value="MQW39497.1"/>
    <property type="molecule type" value="Genomic_DNA"/>
</dbReference>
<name>A0A7X1ZA41_9LACT</name>
<keyword evidence="1" id="KW-0812">Transmembrane</keyword>
<dbReference type="InterPro" id="IPR053150">
    <property type="entry name" value="Teicoplanin_resist-assoc"/>
</dbReference>
<reference evidence="3 4" key="1">
    <citation type="submission" date="2019-10" db="EMBL/GenBank/DDBJ databases">
        <authorList>
            <person name="Dong K."/>
        </authorList>
    </citation>
    <scope>NUCLEOTIDE SEQUENCE [LARGE SCALE GENOMIC DNA]</scope>
    <source>
        <strain evidence="3 4">DSM 28960</strain>
    </source>
</reference>
<accession>A0A7X1ZA41</accession>
<feature type="transmembrane region" description="Helical" evidence="1">
    <location>
        <begin position="306"/>
        <end position="328"/>
    </location>
</feature>
<feature type="transmembrane region" description="Helical" evidence="1">
    <location>
        <begin position="270"/>
        <end position="291"/>
    </location>
</feature>
<dbReference type="AlphaFoldDB" id="A0A7X1ZA41"/>
<feature type="transmembrane region" description="Helical" evidence="1">
    <location>
        <begin position="110"/>
        <end position="131"/>
    </location>
</feature>
<dbReference type="PANTHER" id="PTHR36834">
    <property type="entry name" value="MEMBRANE PROTEIN-RELATED"/>
    <property type="match status" value="1"/>
</dbReference>
<feature type="transmembrane region" description="Helical" evidence="1">
    <location>
        <begin position="215"/>
        <end position="232"/>
    </location>
</feature>
<keyword evidence="1" id="KW-0472">Membrane</keyword>
<proteinExistence type="predicted"/>
<organism evidence="3 4">
    <name type="scientific">Lactococcus hircilactis</name>
    <dbReference type="NCBI Taxonomy" id="1494462"/>
    <lineage>
        <taxon>Bacteria</taxon>
        <taxon>Bacillati</taxon>
        <taxon>Bacillota</taxon>
        <taxon>Bacilli</taxon>
        <taxon>Lactobacillales</taxon>
        <taxon>Streptococcaceae</taxon>
        <taxon>Lactococcus</taxon>
    </lineage>
</organism>
<evidence type="ECO:0000259" key="2">
    <source>
        <dbReference type="Pfam" id="PF04892"/>
    </source>
</evidence>
<feature type="transmembrane region" description="Helical" evidence="1">
    <location>
        <begin position="6"/>
        <end position="27"/>
    </location>
</feature>
<feature type="transmembrane region" description="Helical" evidence="1">
    <location>
        <begin position="173"/>
        <end position="194"/>
    </location>
</feature>
<dbReference type="InterPro" id="IPR006976">
    <property type="entry name" value="VanZ-like"/>
</dbReference>
<dbReference type="Pfam" id="PF04892">
    <property type="entry name" value="VanZ"/>
    <property type="match status" value="1"/>
</dbReference>
<feature type="transmembrane region" description="Helical" evidence="1">
    <location>
        <begin position="138"/>
        <end position="161"/>
    </location>
</feature>
<keyword evidence="4" id="KW-1185">Reference proteome</keyword>
<comment type="caution">
    <text evidence="3">The sequence shown here is derived from an EMBL/GenBank/DDBJ whole genome shotgun (WGS) entry which is preliminary data.</text>
</comment>
<evidence type="ECO:0000313" key="3">
    <source>
        <dbReference type="EMBL" id="MQW39497.1"/>
    </source>
</evidence>
<dbReference type="OrthoDB" id="4822551at2"/>